<dbReference type="InterPro" id="IPR052513">
    <property type="entry name" value="Thioester_dehydratase-like"/>
</dbReference>
<feature type="domain" description="ChsH2 C-terminal OB-fold" evidence="1">
    <location>
        <begin position="57"/>
        <end position="117"/>
    </location>
</feature>
<proteinExistence type="predicted"/>
<dbReference type="AlphaFoldDB" id="A0A6G4WJ83"/>
<evidence type="ECO:0000313" key="3">
    <source>
        <dbReference type="Proteomes" id="UP001642900"/>
    </source>
</evidence>
<name>A0A6G4WJ83_9HYPH</name>
<dbReference type="PANTHER" id="PTHR34075">
    <property type="entry name" value="BLR3430 PROTEIN"/>
    <property type="match status" value="1"/>
</dbReference>
<dbReference type="SUPFAM" id="SSF50249">
    <property type="entry name" value="Nucleic acid-binding proteins"/>
    <property type="match status" value="1"/>
</dbReference>
<organism evidence="2 3">
    <name type="scientific">Allomesorhizobium camelthorni</name>
    <dbReference type="NCBI Taxonomy" id="475069"/>
    <lineage>
        <taxon>Bacteria</taxon>
        <taxon>Pseudomonadati</taxon>
        <taxon>Pseudomonadota</taxon>
        <taxon>Alphaproteobacteria</taxon>
        <taxon>Hyphomicrobiales</taxon>
        <taxon>Phyllobacteriaceae</taxon>
        <taxon>Allomesorhizobium</taxon>
    </lineage>
</organism>
<comment type="caution">
    <text evidence="2">The sequence shown here is derived from an EMBL/GenBank/DDBJ whole genome shotgun (WGS) entry which is preliminary data.</text>
</comment>
<protein>
    <recommendedName>
        <fullName evidence="1">ChsH2 C-terminal OB-fold domain-containing protein</fullName>
    </recommendedName>
</protein>
<accession>A0A6G4WJ83</accession>
<dbReference type="RefSeq" id="WP_165033007.1">
    <property type="nucleotide sequence ID" value="NZ_JAAKZF010000060.1"/>
</dbReference>
<dbReference type="Proteomes" id="UP001642900">
    <property type="component" value="Unassembled WGS sequence"/>
</dbReference>
<reference evidence="2 3" key="1">
    <citation type="submission" date="2020-02" db="EMBL/GenBank/DDBJ databases">
        <title>Genome sequence of strain CCNWXJ40-4.</title>
        <authorList>
            <person name="Gao J."/>
            <person name="Sun J."/>
        </authorList>
    </citation>
    <scope>NUCLEOTIDE SEQUENCE [LARGE SCALE GENOMIC DNA]</scope>
    <source>
        <strain evidence="2 3">CCNWXJ 40-4</strain>
    </source>
</reference>
<evidence type="ECO:0000259" key="1">
    <source>
        <dbReference type="Pfam" id="PF01796"/>
    </source>
</evidence>
<dbReference type="InterPro" id="IPR012340">
    <property type="entry name" value="NA-bd_OB-fold"/>
</dbReference>
<gene>
    <name evidence="2" type="ORF">G6N73_26740</name>
</gene>
<evidence type="ECO:0000313" key="2">
    <source>
        <dbReference type="EMBL" id="NGO54674.1"/>
    </source>
</evidence>
<dbReference type="PANTHER" id="PTHR34075:SF5">
    <property type="entry name" value="BLR3430 PROTEIN"/>
    <property type="match status" value="1"/>
</dbReference>
<dbReference type="EMBL" id="JAAKZF010000060">
    <property type="protein sequence ID" value="NGO54674.1"/>
    <property type="molecule type" value="Genomic_DNA"/>
</dbReference>
<keyword evidence="3" id="KW-1185">Reference proteome</keyword>
<sequence>MDRPIPIPCAHDKVFWEAVAEDRLVVQKTSNGNWQSYPRAHALDDPMKQNAAPAFEAVAGTGTIENVSVVHRSFYPAILAPYAFAVVRLDEGVCMTCHIVDAEPSEVRIGDRVKVTFIEIAPGKKIPCFKPIEASLAT</sequence>
<dbReference type="InterPro" id="IPR002878">
    <property type="entry name" value="ChsH2_C"/>
</dbReference>
<dbReference type="Pfam" id="PF01796">
    <property type="entry name" value="OB_ChsH2_C"/>
    <property type="match status" value="1"/>
</dbReference>